<organism evidence="1 2">
    <name type="scientific">Melastoma candidum</name>
    <dbReference type="NCBI Taxonomy" id="119954"/>
    <lineage>
        <taxon>Eukaryota</taxon>
        <taxon>Viridiplantae</taxon>
        <taxon>Streptophyta</taxon>
        <taxon>Embryophyta</taxon>
        <taxon>Tracheophyta</taxon>
        <taxon>Spermatophyta</taxon>
        <taxon>Magnoliopsida</taxon>
        <taxon>eudicotyledons</taxon>
        <taxon>Gunneridae</taxon>
        <taxon>Pentapetalae</taxon>
        <taxon>rosids</taxon>
        <taxon>malvids</taxon>
        <taxon>Myrtales</taxon>
        <taxon>Melastomataceae</taxon>
        <taxon>Melastomatoideae</taxon>
        <taxon>Melastomateae</taxon>
        <taxon>Melastoma</taxon>
    </lineage>
</organism>
<keyword evidence="2" id="KW-1185">Reference proteome</keyword>
<sequence length="310" mass="34806">MTTYLRDIKNIVNQLAAIGKPVPTAELIVYTLRGLPQAYESLVTTLSYSSTNQTFDHISVHLLKYEQRLKLAYLDYDSPCALFTTSTFRRRSRNSAQSEKRFSRSQQSTSRSRNFSPSNTAPFMTTQQDPSLTVAVTTRDSVPRDRGASCQICDKQGHVALSCHLRFNRSIIDVPEALASMSINEVADDMWYPDFGVTDHMTPSTDKLHNMRPYSGTNSICIGDGARLPIIGIGQMSQATPPKDLRLVDVPQLRHHLLSVKRLCNDNDCSVSFDASSFIVKDRRIGNILLRLPTAVPYICLLSQRHRPQP</sequence>
<proteinExistence type="predicted"/>
<reference evidence="2" key="1">
    <citation type="journal article" date="2023" name="Front. Plant Sci.">
        <title>Chromosomal-level genome assembly of Melastoma candidum provides insights into trichome evolution.</title>
        <authorList>
            <person name="Zhong Y."/>
            <person name="Wu W."/>
            <person name="Sun C."/>
            <person name="Zou P."/>
            <person name="Liu Y."/>
            <person name="Dai S."/>
            <person name="Zhou R."/>
        </authorList>
    </citation>
    <scope>NUCLEOTIDE SEQUENCE [LARGE SCALE GENOMIC DNA]</scope>
</reference>
<accession>A0ACB9KXF6</accession>
<protein>
    <submittedName>
        <fullName evidence="1">Uncharacterized protein</fullName>
    </submittedName>
</protein>
<dbReference type="Proteomes" id="UP001057402">
    <property type="component" value="Chromosome 12"/>
</dbReference>
<dbReference type="EMBL" id="CM042891">
    <property type="protein sequence ID" value="KAI4302140.1"/>
    <property type="molecule type" value="Genomic_DNA"/>
</dbReference>
<comment type="caution">
    <text evidence="1">The sequence shown here is derived from an EMBL/GenBank/DDBJ whole genome shotgun (WGS) entry which is preliminary data.</text>
</comment>
<evidence type="ECO:0000313" key="1">
    <source>
        <dbReference type="EMBL" id="KAI4302140.1"/>
    </source>
</evidence>
<evidence type="ECO:0000313" key="2">
    <source>
        <dbReference type="Proteomes" id="UP001057402"/>
    </source>
</evidence>
<name>A0ACB9KXF6_9MYRT</name>
<gene>
    <name evidence="1" type="ORF">MLD38_037924</name>
</gene>